<dbReference type="PIRSF" id="PIRSF037505">
    <property type="entry name" value="Betaine_HMT"/>
    <property type="match status" value="1"/>
</dbReference>
<proteinExistence type="predicted"/>
<evidence type="ECO:0000313" key="6">
    <source>
        <dbReference type="EMBL" id="OOC53345.1"/>
    </source>
</evidence>
<comment type="caution">
    <text evidence="6">The sequence shown here is derived from an EMBL/GenBank/DDBJ whole genome shotgun (WGS) entry which is preliminary data.</text>
</comment>
<evidence type="ECO:0000256" key="4">
    <source>
        <dbReference type="PROSITE-ProRule" id="PRU00333"/>
    </source>
</evidence>
<feature type="binding site" evidence="3 4">
    <location>
        <position position="280"/>
    </location>
    <ligand>
        <name>Zn(2+)</name>
        <dbReference type="ChEBI" id="CHEBI:29105"/>
    </ligand>
</feature>
<keyword evidence="1 4" id="KW-0489">Methyltransferase</keyword>
<keyword evidence="3 4" id="KW-0479">Metal-binding</keyword>
<evidence type="ECO:0000259" key="5">
    <source>
        <dbReference type="PROSITE" id="PS50970"/>
    </source>
</evidence>
<keyword evidence="7" id="KW-1185">Reference proteome</keyword>
<keyword evidence="2 4" id="KW-0808">Transferase</keyword>
<dbReference type="GO" id="GO:0032259">
    <property type="term" value="P:methylation"/>
    <property type="evidence" value="ECO:0007669"/>
    <property type="project" value="UniProtKB-KW"/>
</dbReference>
<dbReference type="Proteomes" id="UP000189004">
    <property type="component" value="Unassembled WGS sequence"/>
</dbReference>
<protein>
    <recommendedName>
        <fullName evidence="5">Hcy-binding domain-containing protein</fullName>
    </recommendedName>
</protein>
<feature type="domain" description="Hcy-binding" evidence="5">
    <location>
        <begin position="1"/>
        <end position="295"/>
    </location>
</feature>
<gene>
    <name evidence="6" type="ORF">NOSIN_05575</name>
</gene>
<evidence type="ECO:0000256" key="1">
    <source>
        <dbReference type="ARBA" id="ARBA00022603"/>
    </source>
</evidence>
<dbReference type="EMBL" id="MCOK01000001">
    <property type="protein sequence ID" value="OOC53345.1"/>
    <property type="molecule type" value="Genomic_DNA"/>
</dbReference>
<evidence type="ECO:0000256" key="3">
    <source>
        <dbReference type="PIRSR" id="PIRSR037505-2"/>
    </source>
</evidence>
<dbReference type="Gene3D" id="3.20.20.330">
    <property type="entry name" value="Homocysteine-binding-like domain"/>
    <property type="match status" value="1"/>
</dbReference>
<dbReference type="GO" id="GO:0008168">
    <property type="term" value="F:methyltransferase activity"/>
    <property type="evidence" value="ECO:0007669"/>
    <property type="project" value="UniProtKB-UniRule"/>
</dbReference>
<reference evidence="7" key="1">
    <citation type="submission" date="2016-08" db="EMBL/GenBank/DDBJ databases">
        <authorList>
            <person name="Tokovenko B."/>
            <person name="Kalinowski J."/>
        </authorList>
    </citation>
    <scope>NUCLEOTIDE SEQUENCE [LARGE SCALE GENOMIC DNA]</scope>
    <source>
        <strain evidence="7">UTMC102</strain>
    </source>
</reference>
<sequence length="308" mass="32353">MNRPRRPGPPRLLDGGLATELARAGEPVEAPWWTNKSLLVGTRRERLRGIHEDFLDAGADVLTANTFRCNLRTLDRLGFDPGSGRAWMVHAALGTAERAAERYPGVDVVGSMGPVEDCYQPGSVPADDSVLRAEHRWMATELRRCGVEVFLVETMNTVREARIAVEEVVAVGGVPWAGFVCGDGAALLSGEPLAEAARAVEAAGAAMVCVNCTAPERTEEALRVLRTSYSGALGAYPNIEERGPDTSVEGPLAPAVEPAAFAATMARWAGEYGLDLVGGCCGTTSAHIAALARALAGEHAAAPGGSRP</sequence>
<evidence type="ECO:0000256" key="2">
    <source>
        <dbReference type="ARBA" id="ARBA00022679"/>
    </source>
</evidence>
<dbReference type="GO" id="GO:0008270">
    <property type="term" value="F:zinc ion binding"/>
    <property type="evidence" value="ECO:0007669"/>
    <property type="project" value="InterPro"/>
</dbReference>
<dbReference type="SUPFAM" id="SSF82282">
    <property type="entry name" value="Homocysteine S-methyltransferase"/>
    <property type="match status" value="1"/>
</dbReference>
<dbReference type="PROSITE" id="PS50970">
    <property type="entry name" value="HCY"/>
    <property type="match status" value="1"/>
</dbReference>
<organism evidence="6 7">
    <name type="scientific">Nocardiopsis sinuspersici</name>
    <dbReference type="NCBI Taxonomy" id="501010"/>
    <lineage>
        <taxon>Bacteria</taxon>
        <taxon>Bacillati</taxon>
        <taxon>Actinomycetota</taxon>
        <taxon>Actinomycetes</taxon>
        <taxon>Streptosporangiales</taxon>
        <taxon>Nocardiopsidaceae</taxon>
        <taxon>Nocardiopsis</taxon>
    </lineage>
</organism>
<dbReference type="RefSeq" id="WP_077689715.1">
    <property type="nucleotide sequence ID" value="NZ_MCOK01000001.1"/>
</dbReference>
<feature type="binding site" evidence="3 4">
    <location>
        <position position="212"/>
    </location>
    <ligand>
        <name>Zn(2+)</name>
        <dbReference type="ChEBI" id="CHEBI:29105"/>
    </ligand>
</feature>
<dbReference type="STRING" id="501010.NOSIN_05575"/>
<dbReference type="InterPro" id="IPR017226">
    <property type="entry name" value="BHMT-like"/>
</dbReference>
<name>A0A1V3BY18_9ACTN</name>
<keyword evidence="3 4" id="KW-0862">Zinc</keyword>
<dbReference type="GO" id="GO:0009086">
    <property type="term" value="P:methionine biosynthetic process"/>
    <property type="evidence" value="ECO:0007669"/>
    <property type="project" value="InterPro"/>
</dbReference>
<feature type="binding site" evidence="3 4">
    <location>
        <position position="281"/>
    </location>
    <ligand>
        <name>Zn(2+)</name>
        <dbReference type="ChEBI" id="CHEBI:29105"/>
    </ligand>
</feature>
<comment type="cofactor">
    <cofactor evidence="3">
        <name>Zn(2+)</name>
        <dbReference type="ChEBI" id="CHEBI:29105"/>
    </cofactor>
    <text evidence="3">Binds 1 zinc ion per subunit.</text>
</comment>
<dbReference type="InterPro" id="IPR003726">
    <property type="entry name" value="HCY_dom"/>
</dbReference>
<dbReference type="PANTHER" id="PTHR11103:SF18">
    <property type="entry name" value="SLR1189 PROTEIN"/>
    <property type="match status" value="1"/>
</dbReference>
<dbReference type="PANTHER" id="PTHR11103">
    <property type="entry name" value="SLR1189 PROTEIN"/>
    <property type="match status" value="1"/>
</dbReference>
<dbReference type="OrthoDB" id="9803687at2"/>
<evidence type="ECO:0000313" key="7">
    <source>
        <dbReference type="Proteomes" id="UP000189004"/>
    </source>
</evidence>
<accession>A0A1V3BY18</accession>
<dbReference type="Pfam" id="PF02574">
    <property type="entry name" value="S-methyl_trans"/>
    <property type="match status" value="1"/>
</dbReference>
<dbReference type="AlphaFoldDB" id="A0A1V3BY18"/>
<dbReference type="InterPro" id="IPR036589">
    <property type="entry name" value="HCY_dom_sf"/>
</dbReference>